<proteinExistence type="predicted"/>
<feature type="domain" description="ABC transporter" evidence="4">
    <location>
        <begin position="478"/>
        <end position="697"/>
    </location>
</feature>
<dbReference type="PROSITE" id="PS50893">
    <property type="entry name" value="ABC_TRANSPORTER_2"/>
    <property type="match status" value="2"/>
</dbReference>
<evidence type="ECO:0000259" key="4">
    <source>
        <dbReference type="PROSITE" id="PS50893"/>
    </source>
</evidence>
<evidence type="ECO:0000256" key="1">
    <source>
        <dbReference type="ARBA" id="ARBA00022741"/>
    </source>
</evidence>
<feature type="domain" description="ABC transporter" evidence="4">
    <location>
        <begin position="919"/>
        <end position="1123"/>
    </location>
</feature>
<evidence type="ECO:0000256" key="3">
    <source>
        <dbReference type="SAM" id="Phobius"/>
    </source>
</evidence>
<dbReference type="CDD" id="cd03263">
    <property type="entry name" value="ABC_subfamily_A"/>
    <property type="match status" value="1"/>
</dbReference>
<evidence type="ECO:0000313" key="5">
    <source>
        <dbReference type="EMBL" id="CAG5114428.1"/>
    </source>
</evidence>
<dbReference type="SMART" id="SM00382">
    <property type="entry name" value="AAA"/>
    <property type="match status" value="2"/>
</dbReference>
<keyword evidence="1" id="KW-0547">Nucleotide-binding</keyword>
<dbReference type="InterPro" id="IPR003439">
    <property type="entry name" value="ABC_transporter-like_ATP-bd"/>
</dbReference>
<dbReference type="Pfam" id="PF00005">
    <property type="entry name" value="ABC_tran"/>
    <property type="match status" value="2"/>
</dbReference>
<feature type="transmembrane region" description="Helical" evidence="3">
    <location>
        <begin position="848"/>
        <end position="870"/>
    </location>
</feature>
<dbReference type="PANTHER" id="PTHR19229:SF250">
    <property type="entry name" value="ABC TRANSPORTER DOMAIN-CONTAINING PROTEIN-RELATED"/>
    <property type="match status" value="1"/>
</dbReference>
<keyword evidence="3" id="KW-0812">Transmembrane</keyword>
<keyword evidence="3" id="KW-1133">Transmembrane helix</keyword>
<feature type="transmembrane region" description="Helical" evidence="3">
    <location>
        <begin position="436"/>
        <end position="457"/>
    </location>
</feature>
<dbReference type="InterPro" id="IPR027417">
    <property type="entry name" value="P-loop_NTPase"/>
</dbReference>
<feature type="transmembrane region" description="Helical" evidence="3">
    <location>
        <begin position="877"/>
        <end position="896"/>
    </location>
</feature>
<dbReference type="PROSITE" id="PS00211">
    <property type="entry name" value="ABC_TRANSPORTER_1"/>
    <property type="match status" value="1"/>
</dbReference>
<dbReference type="SUPFAM" id="SSF52540">
    <property type="entry name" value="P-loop containing nucleoside triphosphate hydrolases"/>
    <property type="match status" value="2"/>
</dbReference>
<dbReference type="Gene3D" id="3.40.50.300">
    <property type="entry name" value="P-loop containing nucleotide triphosphate hydrolases"/>
    <property type="match status" value="2"/>
</dbReference>
<sequence length="1123" mass="126927">MKKNSKISKRKFWTLARLFLLEKLRKPLDLVLLLTVPSLSSILLLSFRESIARDYDTPQVNLPPIISSKVYPKRFSVVDTHEILFTPDTPRNFEIINKTCSDIGRKFSGYDFFGNISQKKRIVPKGFSTVEDMEEYIHSRSKNSTLNIFLGVHFHSEVSKKLDFTIRTVPTAGKYPIKGNWKGWMGHLTSPTIFGKMITNTIGSTLIDDHSQWSLYYTEAFLPVQNSIQKQFLEQNGVKNDAEQILQPFRQSVKLTATFAEMARQQLHLIFMIGFAHFVQHVIRTITRHREEHRLDYLSLVGASPKDIILAHHFVSLVFQSIASAIVSFSLTAKISTNGAIFPHTSFSVIWLLLTAYDANNGGNSDFGDHFLHFRPAWIYLDQLASHAISAENCDHSQSNNFARIGLRHDLPLRRQKMALSLNKNFFKRIFFEDPLGMVDVIFYLLLTTLFYFYLTLKIENIKSRKLNSQKKTDAFRFEVQNLSKFYSSSGQVALKNVSFKTEEKTITVLLGENGSGKSTLLSILCGFVEPTSGSDLIGSGNCGYCPQHNIFFEFLTVKEHFEIFSELSAESSFDHEEIESLAKDVQLSEKLENFPNQLSGGMLRKLSLGLSIIGRPKRLLLDEPSSGLDPVSRKELWGILKSLSSATSILMSTHYMDEAENLANSVIFLKDGQLPESGSLKEMMKDEPSFRLSSFFDPVNTEKGNWQLEERIKTGGRRALYRFVCERNDRSLQLYFGDDADDGADWNERSGGENNWLQANSSAYIEPEKASLLAHPVRHLSNTVSATSCRNDGSDEFFIKSPNFLLGLDEFSPVFFVCIRFFIAHMPVAFILGHLSEDKGSFIGHHSNVNIICTVLMFMSATCAQIFTGNEQESSLLFQLCFGLSSIYWMILFFLENCDDELTPIEETNSVPNSEESIQIKNITKIYKEKQRKKEVLKDVSFNLHRGETICLLGSNGAGKTTLLSILCQLKTPSSGFISRSGRIGYCRQQDCLLDNLTVEETIEILLGTRGIENCQRVAKEISSLVDIVKYSKRLTKELSGGAKRKLSVAISILNNPDFIVLDEPSSGLDPSARIKMKSLLQVFEKLNKGVLVSTHVEEESKILGSTSIFLDRGRVKEIIKY</sequence>
<evidence type="ECO:0000256" key="2">
    <source>
        <dbReference type="ARBA" id="ARBA00022840"/>
    </source>
</evidence>
<keyword evidence="3" id="KW-0472">Membrane</keyword>
<reference evidence="5 6" key="1">
    <citation type="submission" date="2021-04" db="EMBL/GenBank/DDBJ databases">
        <authorList>
            <person name="Bliznina A."/>
        </authorList>
    </citation>
    <scope>NUCLEOTIDE SEQUENCE [LARGE SCALE GENOMIC DNA]</scope>
</reference>
<dbReference type="InterPro" id="IPR017871">
    <property type="entry name" value="ABC_transporter-like_CS"/>
</dbReference>
<dbReference type="InterPro" id="IPR003593">
    <property type="entry name" value="AAA+_ATPase"/>
</dbReference>
<dbReference type="InterPro" id="IPR026082">
    <property type="entry name" value="ABCA"/>
</dbReference>
<name>A0ABN7TFL0_OIKDI</name>
<dbReference type="PANTHER" id="PTHR19229">
    <property type="entry name" value="ATP-BINDING CASSETTE TRANSPORTER SUBFAMILY A ABCA"/>
    <property type="match status" value="1"/>
</dbReference>
<protein>
    <submittedName>
        <fullName evidence="5">Oidioi.mRNA.OKI2018_I69.chrUn_7.g17243.t1.c ds</fullName>
    </submittedName>
</protein>
<accession>A0ABN7TFL0</accession>
<feature type="transmembrane region" description="Helical" evidence="3">
    <location>
        <begin position="815"/>
        <end position="836"/>
    </location>
</feature>
<dbReference type="EMBL" id="CAJRAX010000011">
    <property type="protein sequence ID" value="CAG5114428.1"/>
    <property type="molecule type" value="Genomic_DNA"/>
</dbReference>
<keyword evidence="6" id="KW-1185">Reference proteome</keyword>
<gene>
    <name evidence="5" type="ORF">OKIOD_LOCUS17246</name>
</gene>
<dbReference type="Proteomes" id="UP001158576">
    <property type="component" value="Unassembled WGS sequence"/>
</dbReference>
<comment type="caution">
    <text evidence="5">The sequence shown here is derived from an EMBL/GenBank/DDBJ whole genome shotgun (WGS) entry which is preliminary data.</text>
</comment>
<keyword evidence="2" id="KW-0067">ATP-binding</keyword>
<evidence type="ECO:0000313" key="6">
    <source>
        <dbReference type="Proteomes" id="UP001158576"/>
    </source>
</evidence>
<organism evidence="5 6">
    <name type="scientific">Oikopleura dioica</name>
    <name type="common">Tunicate</name>
    <dbReference type="NCBI Taxonomy" id="34765"/>
    <lineage>
        <taxon>Eukaryota</taxon>
        <taxon>Metazoa</taxon>
        <taxon>Chordata</taxon>
        <taxon>Tunicata</taxon>
        <taxon>Appendicularia</taxon>
        <taxon>Copelata</taxon>
        <taxon>Oikopleuridae</taxon>
        <taxon>Oikopleura</taxon>
    </lineage>
</organism>